<sequence>MASEKSKILIIGGTGYIGKFLVTASVRLGHLTYALVRDISPSDPVKAKTLQNFKDSGLILLQGDIYDHESLVKAIKTVDVVISAIGYFQVADQTKIIAAVKEAGNVKRFLPSDFGNDVDHAHIEEPAKAAFDIKIKIRRMVEQEGIPYSFVSCNFFAARSLPNLSQYGTTGMPTDKVLILGDGNTKVVYMDEDDIGTYTIKAVDDPRALNKVLHMRPRGNTLSHNELVSLWENKVGKSFERVYLSEEEVLKQLKESPNPILAIYHSVYIKGDHTNFEIDPAIGVEATDLYPDVKYTTVDEYLNRYL</sequence>
<dbReference type="Pfam" id="PF05368">
    <property type="entry name" value="NmrA"/>
    <property type="match status" value="1"/>
</dbReference>
<evidence type="ECO:0000256" key="3">
    <source>
        <dbReference type="ARBA" id="ARBA00023002"/>
    </source>
</evidence>
<dbReference type="GO" id="GO:0016491">
    <property type="term" value="F:oxidoreductase activity"/>
    <property type="evidence" value="ECO:0007669"/>
    <property type="project" value="UniProtKB-KW"/>
</dbReference>
<accession>A0A833QST1</accession>
<comment type="caution">
    <text evidence="5">The sequence shown here is derived from an EMBL/GenBank/DDBJ whole genome shotgun (WGS) entry which is preliminary data.</text>
</comment>
<evidence type="ECO:0000313" key="6">
    <source>
        <dbReference type="Proteomes" id="UP000623129"/>
    </source>
</evidence>
<dbReference type="PANTHER" id="PTHR43349:SF35">
    <property type="entry name" value="PHENYLCOUMARAN BENZYLIC ETHER REDUCTASE 1"/>
    <property type="match status" value="1"/>
</dbReference>
<evidence type="ECO:0000259" key="4">
    <source>
        <dbReference type="Pfam" id="PF05368"/>
    </source>
</evidence>
<dbReference type="AlphaFoldDB" id="A0A833QST1"/>
<name>A0A833QST1_9POAL</name>
<dbReference type="InterPro" id="IPR008030">
    <property type="entry name" value="NmrA-like"/>
</dbReference>
<proteinExistence type="inferred from homology"/>
<dbReference type="InterPro" id="IPR036291">
    <property type="entry name" value="NAD(P)-bd_dom_sf"/>
</dbReference>
<comment type="similarity">
    <text evidence="1">Belongs to the NmrA-type oxidoreductase family. Isoflavone reductase subfamily.</text>
</comment>
<dbReference type="InterPro" id="IPR050608">
    <property type="entry name" value="NmrA-type/Isoflavone_red_sf"/>
</dbReference>
<reference evidence="5" key="1">
    <citation type="submission" date="2020-01" db="EMBL/GenBank/DDBJ databases">
        <title>Genome sequence of Kobresia littledalei, the first chromosome-level genome in the family Cyperaceae.</title>
        <authorList>
            <person name="Qu G."/>
        </authorList>
    </citation>
    <scope>NUCLEOTIDE SEQUENCE</scope>
    <source>
        <strain evidence="5">C.B.Clarke</strain>
        <tissue evidence="5">Leaf</tissue>
    </source>
</reference>
<dbReference type="Proteomes" id="UP000623129">
    <property type="component" value="Unassembled WGS sequence"/>
</dbReference>
<dbReference type="PANTHER" id="PTHR43349">
    <property type="entry name" value="PINORESINOL REDUCTASE-RELATED"/>
    <property type="match status" value="1"/>
</dbReference>
<gene>
    <name evidence="5" type="ORF">FCM35_KLT02372</name>
</gene>
<dbReference type="CDD" id="cd05259">
    <property type="entry name" value="PCBER_SDR_a"/>
    <property type="match status" value="1"/>
</dbReference>
<dbReference type="InterPro" id="IPR045312">
    <property type="entry name" value="PCBER-like"/>
</dbReference>
<evidence type="ECO:0000256" key="2">
    <source>
        <dbReference type="ARBA" id="ARBA00022857"/>
    </source>
</evidence>
<keyword evidence="6" id="KW-1185">Reference proteome</keyword>
<feature type="domain" description="NmrA-like" evidence="4">
    <location>
        <begin position="4"/>
        <end position="302"/>
    </location>
</feature>
<dbReference type="Gene3D" id="3.40.50.720">
    <property type="entry name" value="NAD(P)-binding Rossmann-like Domain"/>
    <property type="match status" value="1"/>
</dbReference>
<dbReference type="EMBL" id="SWLB01000011">
    <property type="protein sequence ID" value="KAF3332795.1"/>
    <property type="molecule type" value="Genomic_DNA"/>
</dbReference>
<dbReference type="OrthoDB" id="419598at2759"/>
<dbReference type="SUPFAM" id="SSF51735">
    <property type="entry name" value="NAD(P)-binding Rossmann-fold domains"/>
    <property type="match status" value="1"/>
</dbReference>
<evidence type="ECO:0000313" key="5">
    <source>
        <dbReference type="EMBL" id="KAF3332795.1"/>
    </source>
</evidence>
<keyword evidence="2" id="KW-0521">NADP</keyword>
<keyword evidence="3" id="KW-0560">Oxidoreductase</keyword>
<evidence type="ECO:0000256" key="1">
    <source>
        <dbReference type="ARBA" id="ARBA00005725"/>
    </source>
</evidence>
<protein>
    <submittedName>
        <fullName evidence="5">Isoflavone reductase-like protein</fullName>
    </submittedName>
</protein>
<dbReference type="Gene3D" id="3.90.25.10">
    <property type="entry name" value="UDP-galactose 4-epimerase, domain 1"/>
    <property type="match status" value="1"/>
</dbReference>
<organism evidence="5 6">
    <name type="scientific">Carex littledalei</name>
    <dbReference type="NCBI Taxonomy" id="544730"/>
    <lineage>
        <taxon>Eukaryota</taxon>
        <taxon>Viridiplantae</taxon>
        <taxon>Streptophyta</taxon>
        <taxon>Embryophyta</taxon>
        <taxon>Tracheophyta</taxon>
        <taxon>Spermatophyta</taxon>
        <taxon>Magnoliopsida</taxon>
        <taxon>Liliopsida</taxon>
        <taxon>Poales</taxon>
        <taxon>Cyperaceae</taxon>
        <taxon>Cyperoideae</taxon>
        <taxon>Cariceae</taxon>
        <taxon>Carex</taxon>
        <taxon>Carex subgen. Euthyceras</taxon>
    </lineage>
</organism>